<comment type="caution">
    <text evidence="2">The sequence shown here is derived from an EMBL/GenBank/DDBJ whole genome shotgun (WGS) entry which is preliminary data.</text>
</comment>
<organism evidence="2 3">
    <name type="scientific">Prorocentrum cordatum</name>
    <dbReference type="NCBI Taxonomy" id="2364126"/>
    <lineage>
        <taxon>Eukaryota</taxon>
        <taxon>Sar</taxon>
        <taxon>Alveolata</taxon>
        <taxon>Dinophyceae</taxon>
        <taxon>Prorocentrales</taxon>
        <taxon>Prorocentraceae</taxon>
        <taxon>Prorocentrum</taxon>
    </lineage>
</organism>
<evidence type="ECO:0000256" key="1">
    <source>
        <dbReference type="SAM" id="MobiDB-lite"/>
    </source>
</evidence>
<evidence type="ECO:0000313" key="3">
    <source>
        <dbReference type="Proteomes" id="UP001189429"/>
    </source>
</evidence>
<gene>
    <name evidence="2" type="ORF">PCOR1329_LOCUS30562</name>
</gene>
<dbReference type="EMBL" id="CAUYUJ010011780">
    <property type="protein sequence ID" value="CAK0832580.1"/>
    <property type="molecule type" value="Genomic_DNA"/>
</dbReference>
<sequence length="100" mass="10781">MQRAQHGDDRLAAPRHSRTGSAMDRASTTFRVPINTSSQMPTNTRSVKVASSTSSTDARPSHVTPGNSEDTGASGKSDSAMAGNTTMDRREERRQPHIAR</sequence>
<feature type="compositionally biased region" description="Polar residues" evidence="1">
    <location>
        <begin position="26"/>
        <end position="86"/>
    </location>
</feature>
<keyword evidence="3" id="KW-1185">Reference proteome</keyword>
<protein>
    <submittedName>
        <fullName evidence="2">Uncharacterized protein</fullName>
    </submittedName>
</protein>
<feature type="region of interest" description="Disordered" evidence="1">
    <location>
        <begin position="1"/>
        <end position="100"/>
    </location>
</feature>
<reference evidence="2" key="1">
    <citation type="submission" date="2023-10" db="EMBL/GenBank/DDBJ databases">
        <authorList>
            <person name="Chen Y."/>
            <person name="Shah S."/>
            <person name="Dougan E. K."/>
            <person name="Thang M."/>
            <person name="Chan C."/>
        </authorList>
    </citation>
    <scope>NUCLEOTIDE SEQUENCE [LARGE SCALE GENOMIC DNA]</scope>
</reference>
<evidence type="ECO:0000313" key="2">
    <source>
        <dbReference type="EMBL" id="CAK0832580.1"/>
    </source>
</evidence>
<feature type="compositionally biased region" description="Basic and acidic residues" evidence="1">
    <location>
        <begin position="1"/>
        <end position="12"/>
    </location>
</feature>
<feature type="compositionally biased region" description="Basic and acidic residues" evidence="1">
    <location>
        <begin position="87"/>
        <end position="100"/>
    </location>
</feature>
<accession>A0ABN9SLC2</accession>
<proteinExistence type="predicted"/>
<dbReference type="Proteomes" id="UP001189429">
    <property type="component" value="Unassembled WGS sequence"/>
</dbReference>
<name>A0ABN9SLC2_9DINO</name>